<evidence type="ECO:0000259" key="5">
    <source>
        <dbReference type="Pfam" id="PF02838"/>
    </source>
</evidence>
<dbReference type="InterPro" id="IPR025705">
    <property type="entry name" value="Beta_hexosaminidase_sua/sub"/>
</dbReference>
<accession>A0A382BCY9</accession>
<proteinExistence type="predicted"/>
<dbReference type="PANTHER" id="PTHR22600:SF57">
    <property type="entry name" value="BETA-N-ACETYLHEXOSAMINIDASE"/>
    <property type="match status" value="1"/>
</dbReference>
<dbReference type="PANTHER" id="PTHR22600">
    <property type="entry name" value="BETA-HEXOSAMINIDASE"/>
    <property type="match status" value="1"/>
</dbReference>
<evidence type="ECO:0000313" key="6">
    <source>
        <dbReference type="EMBL" id="SVB11142.1"/>
    </source>
</evidence>
<sequence length="172" mass="18864">MKTIFPLFFLAIFSCQPPNQTQSMLMNDISIIPEPVSKQILNGTIDLKSIKGIILKNGSEKEHQIAALFQEHLSPAVSLSISELVPASLSATLDHIIISLDTNADIPPEGYNLAVGDHHKIELIANSFSGLFYGFQTFRQLCPPGLEKGEKPENTLIQNCKIVDAPTFGYRG</sequence>
<keyword evidence="3" id="KW-0378">Hydrolase</keyword>
<dbReference type="Gene3D" id="3.30.379.10">
    <property type="entry name" value="Chitobiase/beta-hexosaminidase domain 2-like"/>
    <property type="match status" value="1"/>
</dbReference>
<evidence type="ECO:0000256" key="4">
    <source>
        <dbReference type="ARBA" id="ARBA00023295"/>
    </source>
</evidence>
<organism evidence="6">
    <name type="scientific">marine metagenome</name>
    <dbReference type="NCBI Taxonomy" id="408172"/>
    <lineage>
        <taxon>unclassified sequences</taxon>
        <taxon>metagenomes</taxon>
        <taxon>ecological metagenomes</taxon>
    </lineage>
</organism>
<evidence type="ECO:0000256" key="3">
    <source>
        <dbReference type="ARBA" id="ARBA00022801"/>
    </source>
</evidence>
<feature type="domain" description="Beta-hexosaminidase bacterial type N-terminal" evidence="5">
    <location>
        <begin position="29"/>
        <end position="165"/>
    </location>
</feature>
<dbReference type="GO" id="GO:0005975">
    <property type="term" value="P:carbohydrate metabolic process"/>
    <property type="evidence" value="ECO:0007669"/>
    <property type="project" value="InterPro"/>
</dbReference>
<feature type="non-terminal residue" evidence="6">
    <location>
        <position position="172"/>
    </location>
</feature>
<dbReference type="PRINTS" id="PR00738">
    <property type="entry name" value="GLHYDRLASE20"/>
</dbReference>
<evidence type="ECO:0000256" key="2">
    <source>
        <dbReference type="ARBA" id="ARBA00012663"/>
    </source>
</evidence>
<reference evidence="6" key="1">
    <citation type="submission" date="2018-05" db="EMBL/GenBank/DDBJ databases">
        <authorList>
            <person name="Lanie J.A."/>
            <person name="Ng W.-L."/>
            <person name="Kazmierczak K.M."/>
            <person name="Andrzejewski T.M."/>
            <person name="Davidsen T.M."/>
            <person name="Wayne K.J."/>
            <person name="Tettelin H."/>
            <person name="Glass J.I."/>
            <person name="Rusch D."/>
            <person name="Podicherti R."/>
            <person name="Tsui H.-C.T."/>
            <person name="Winkler M.E."/>
        </authorList>
    </citation>
    <scope>NUCLEOTIDE SEQUENCE</scope>
</reference>
<dbReference type="InterPro" id="IPR029018">
    <property type="entry name" value="Hex-like_dom2"/>
</dbReference>
<dbReference type="PROSITE" id="PS51257">
    <property type="entry name" value="PROKAR_LIPOPROTEIN"/>
    <property type="match status" value="1"/>
</dbReference>
<name>A0A382BCY9_9ZZZZ</name>
<dbReference type="EC" id="3.2.1.52" evidence="2"/>
<dbReference type="AlphaFoldDB" id="A0A382BCY9"/>
<comment type="catalytic activity">
    <reaction evidence="1">
        <text>Hydrolysis of terminal non-reducing N-acetyl-D-hexosamine residues in N-acetyl-beta-D-hexosaminides.</text>
        <dbReference type="EC" id="3.2.1.52"/>
    </reaction>
</comment>
<gene>
    <name evidence="6" type="ORF">METZ01_LOCUS163996</name>
</gene>
<dbReference type="GO" id="GO:0030203">
    <property type="term" value="P:glycosaminoglycan metabolic process"/>
    <property type="evidence" value="ECO:0007669"/>
    <property type="project" value="TreeGrafter"/>
</dbReference>
<dbReference type="GO" id="GO:0016020">
    <property type="term" value="C:membrane"/>
    <property type="evidence" value="ECO:0007669"/>
    <property type="project" value="TreeGrafter"/>
</dbReference>
<keyword evidence="4" id="KW-0326">Glycosidase</keyword>
<dbReference type="GO" id="GO:0004563">
    <property type="term" value="F:beta-N-acetylhexosaminidase activity"/>
    <property type="evidence" value="ECO:0007669"/>
    <property type="project" value="UniProtKB-EC"/>
</dbReference>
<dbReference type="InterPro" id="IPR015882">
    <property type="entry name" value="HEX_bac_N"/>
</dbReference>
<dbReference type="Pfam" id="PF02838">
    <property type="entry name" value="Glyco_hydro_20b"/>
    <property type="match status" value="1"/>
</dbReference>
<protein>
    <recommendedName>
        <fullName evidence="2">beta-N-acetylhexosaminidase</fullName>
        <ecNumber evidence="2">3.2.1.52</ecNumber>
    </recommendedName>
</protein>
<dbReference type="SUPFAM" id="SSF55545">
    <property type="entry name" value="beta-N-acetylhexosaminidase-like domain"/>
    <property type="match status" value="1"/>
</dbReference>
<evidence type="ECO:0000256" key="1">
    <source>
        <dbReference type="ARBA" id="ARBA00001231"/>
    </source>
</evidence>
<dbReference type="EMBL" id="UINC01029056">
    <property type="protein sequence ID" value="SVB11142.1"/>
    <property type="molecule type" value="Genomic_DNA"/>
</dbReference>